<dbReference type="CDD" id="cd00207">
    <property type="entry name" value="fer2"/>
    <property type="match status" value="1"/>
</dbReference>
<dbReference type="RefSeq" id="WP_103423793.1">
    <property type="nucleotide sequence ID" value="NZ_CP026309.1"/>
</dbReference>
<dbReference type="InterPro" id="IPR036884">
    <property type="entry name" value="2Fe-2S-bd_dom_sf"/>
</dbReference>
<dbReference type="PANTHER" id="PTHR44379">
    <property type="entry name" value="OXIDOREDUCTASE WITH IRON-SULFUR SUBUNIT"/>
    <property type="match status" value="1"/>
</dbReference>
<proteinExistence type="predicted"/>
<protein>
    <submittedName>
        <fullName evidence="7">Carbon monoxide dehydrogenase</fullName>
    </submittedName>
</protein>
<evidence type="ECO:0000313" key="7">
    <source>
        <dbReference type="EMBL" id="AUV80285.1"/>
    </source>
</evidence>
<keyword evidence="4" id="KW-0408">Iron</keyword>
<evidence type="ECO:0000256" key="3">
    <source>
        <dbReference type="ARBA" id="ARBA00023002"/>
    </source>
</evidence>
<dbReference type="GO" id="GO:0051537">
    <property type="term" value="F:2 iron, 2 sulfur cluster binding"/>
    <property type="evidence" value="ECO:0007669"/>
    <property type="project" value="UniProtKB-KW"/>
</dbReference>
<accession>A0A2I8VEE6</accession>
<dbReference type="Gene3D" id="3.10.20.30">
    <property type="match status" value="1"/>
</dbReference>
<dbReference type="OrthoDB" id="37184at2157"/>
<dbReference type="KEGG" id="srub:C2R22_00245"/>
<dbReference type="PANTHER" id="PTHR44379:SF5">
    <property type="entry name" value="OXIDOREDUCTASE WITH IRON-SULFUR SUBUNIT"/>
    <property type="match status" value="1"/>
</dbReference>
<evidence type="ECO:0000256" key="1">
    <source>
        <dbReference type="ARBA" id="ARBA00022714"/>
    </source>
</evidence>
<dbReference type="InterPro" id="IPR036010">
    <property type="entry name" value="2Fe-2S_ferredoxin-like_sf"/>
</dbReference>
<dbReference type="AlphaFoldDB" id="A0A2I8VEE6"/>
<keyword evidence="3" id="KW-0560">Oxidoreductase</keyword>
<dbReference type="Gene3D" id="1.10.150.120">
    <property type="entry name" value="[2Fe-2S]-binding domain"/>
    <property type="match status" value="1"/>
</dbReference>
<organism evidence="7 8">
    <name type="scientific">Salinigranum rubrum</name>
    <dbReference type="NCBI Taxonomy" id="755307"/>
    <lineage>
        <taxon>Archaea</taxon>
        <taxon>Methanobacteriati</taxon>
        <taxon>Methanobacteriota</taxon>
        <taxon>Stenosarchaea group</taxon>
        <taxon>Halobacteria</taxon>
        <taxon>Halobacteriales</taxon>
        <taxon>Haloferacaceae</taxon>
        <taxon>Salinigranum</taxon>
    </lineage>
</organism>
<dbReference type="EMBL" id="CP026309">
    <property type="protein sequence ID" value="AUV80285.1"/>
    <property type="molecule type" value="Genomic_DNA"/>
</dbReference>
<dbReference type="FunFam" id="3.10.20.30:FF:000020">
    <property type="entry name" value="Xanthine dehydrogenase iron-sulfur subunit"/>
    <property type="match status" value="1"/>
</dbReference>
<evidence type="ECO:0000256" key="4">
    <source>
        <dbReference type="ARBA" id="ARBA00023004"/>
    </source>
</evidence>
<dbReference type="Proteomes" id="UP000236584">
    <property type="component" value="Chromosome"/>
</dbReference>
<evidence type="ECO:0000256" key="2">
    <source>
        <dbReference type="ARBA" id="ARBA00022723"/>
    </source>
</evidence>
<dbReference type="SUPFAM" id="SSF54292">
    <property type="entry name" value="2Fe-2S ferredoxin-like"/>
    <property type="match status" value="1"/>
</dbReference>
<evidence type="ECO:0000259" key="6">
    <source>
        <dbReference type="PROSITE" id="PS51085"/>
    </source>
</evidence>
<sequence>MTTHDITLTVNGTAHDLTVESRTLLVHALRDDLGYTGTNVGCETSMCGACTVLVDDEAVKSCTLLAAACDGGEVRTVEDLADGSELHPLQEAFSQEHGLQCGYCTPGMLMTSVDLLADDPDPSREEIREALEGNLCRCTGYQNIVNAVESAARTMRPATDGGRGGGGD</sequence>
<keyword evidence="5" id="KW-0411">Iron-sulfur</keyword>
<dbReference type="FunFam" id="1.10.150.120:FF:000003">
    <property type="entry name" value="Carbon monoxide dehydrogenase, small subunit"/>
    <property type="match status" value="1"/>
</dbReference>
<reference evidence="7 8" key="1">
    <citation type="submission" date="2018-01" db="EMBL/GenBank/DDBJ databases">
        <title>Complete genome sequence of Salinigranum rubrum GX10T, an extremely halophilic archaeon isolated from a marine solar saltern.</title>
        <authorList>
            <person name="Han S."/>
        </authorList>
    </citation>
    <scope>NUCLEOTIDE SEQUENCE [LARGE SCALE GENOMIC DNA]</scope>
    <source>
        <strain evidence="7 8">GX10</strain>
    </source>
</reference>
<dbReference type="GeneID" id="35590472"/>
<evidence type="ECO:0000313" key="8">
    <source>
        <dbReference type="Proteomes" id="UP000236584"/>
    </source>
</evidence>
<keyword evidence="8" id="KW-1185">Reference proteome</keyword>
<name>A0A2I8VEE6_9EURY</name>
<dbReference type="GO" id="GO:0046872">
    <property type="term" value="F:metal ion binding"/>
    <property type="evidence" value="ECO:0007669"/>
    <property type="project" value="UniProtKB-KW"/>
</dbReference>
<keyword evidence="2" id="KW-0479">Metal-binding</keyword>
<dbReference type="InterPro" id="IPR001041">
    <property type="entry name" value="2Fe-2S_ferredoxin-type"/>
</dbReference>
<dbReference type="Pfam" id="PF00111">
    <property type="entry name" value="Fer2"/>
    <property type="match status" value="1"/>
</dbReference>
<dbReference type="InterPro" id="IPR051452">
    <property type="entry name" value="Diverse_Oxidoreductases"/>
</dbReference>
<dbReference type="InterPro" id="IPR012675">
    <property type="entry name" value="Beta-grasp_dom_sf"/>
</dbReference>
<feature type="domain" description="2Fe-2S ferredoxin-type" evidence="6">
    <location>
        <begin position="4"/>
        <end position="80"/>
    </location>
</feature>
<dbReference type="InterPro" id="IPR002888">
    <property type="entry name" value="2Fe-2S-bd"/>
</dbReference>
<keyword evidence="1" id="KW-0001">2Fe-2S</keyword>
<dbReference type="PROSITE" id="PS51085">
    <property type="entry name" value="2FE2S_FER_2"/>
    <property type="match status" value="1"/>
</dbReference>
<dbReference type="Pfam" id="PF01799">
    <property type="entry name" value="Fer2_2"/>
    <property type="match status" value="1"/>
</dbReference>
<dbReference type="GO" id="GO:0016491">
    <property type="term" value="F:oxidoreductase activity"/>
    <property type="evidence" value="ECO:0007669"/>
    <property type="project" value="UniProtKB-KW"/>
</dbReference>
<gene>
    <name evidence="7" type="ORF">C2R22_00245</name>
</gene>
<dbReference type="SUPFAM" id="SSF47741">
    <property type="entry name" value="CO dehydrogenase ISP C-domain like"/>
    <property type="match status" value="1"/>
</dbReference>
<evidence type="ECO:0000256" key="5">
    <source>
        <dbReference type="ARBA" id="ARBA00023014"/>
    </source>
</evidence>